<keyword evidence="8" id="KW-1185">Reference proteome</keyword>
<dbReference type="SUPFAM" id="SSF57667">
    <property type="entry name" value="beta-beta-alpha zinc fingers"/>
    <property type="match status" value="3"/>
</dbReference>
<keyword evidence="1" id="KW-0479">Metal-binding</keyword>
<dbReference type="Gene3D" id="3.30.160.60">
    <property type="entry name" value="Classic Zinc Finger"/>
    <property type="match status" value="4"/>
</dbReference>
<dbReference type="PROSITE" id="PS50157">
    <property type="entry name" value="ZINC_FINGER_C2H2_2"/>
    <property type="match status" value="7"/>
</dbReference>
<dbReference type="FunFam" id="3.30.160.60:FF:000446">
    <property type="entry name" value="Zinc finger protein"/>
    <property type="match status" value="1"/>
</dbReference>
<feature type="domain" description="C2H2-type" evidence="6">
    <location>
        <begin position="327"/>
        <end position="350"/>
    </location>
</feature>
<dbReference type="EMBL" id="JXJN01017888">
    <property type="status" value="NOT_ANNOTATED_CDS"/>
    <property type="molecule type" value="Genomic_DNA"/>
</dbReference>
<organism evidence="7 8">
    <name type="scientific">Glossina palpalis gambiensis</name>
    <dbReference type="NCBI Taxonomy" id="67801"/>
    <lineage>
        <taxon>Eukaryota</taxon>
        <taxon>Metazoa</taxon>
        <taxon>Ecdysozoa</taxon>
        <taxon>Arthropoda</taxon>
        <taxon>Hexapoda</taxon>
        <taxon>Insecta</taxon>
        <taxon>Pterygota</taxon>
        <taxon>Neoptera</taxon>
        <taxon>Endopterygota</taxon>
        <taxon>Diptera</taxon>
        <taxon>Brachycera</taxon>
        <taxon>Muscomorpha</taxon>
        <taxon>Hippoboscoidea</taxon>
        <taxon>Glossinidae</taxon>
        <taxon>Glossina</taxon>
    </lineage>
</organism>
<feature type="domain" description="C2H2-type" evidence="6">
    <location>
        <begin position="474"/>
        <end position="502"/>
    </location>
</feature>
<dbReference type="AlphaFoldDB" id="A0A1B0BPD0"/>
<dbReference type="EnsemblMetazoa" id="GPPI036325-RA">
    <property type="protein sequence ID" value="GPPI036325-PA"/>
    <property type="gene ID" value="GPPI036325"/>
</dbReference>
<dbReference type="PROSITE" id="PS00028">
    <property type="entry name" value="ZINC_FINGER_C2H2_1"/>
    <property type="match status" value="8"/>
</dbReference>
<reference evidence="8" key="1">
    <citation type="submission" date="2015-01" db="EMBL/GenBank/DDBJ databases">
        <authorList>
            <person name="Aksoy S."/>
            <person name="Warren W."/>
            <person name="Wilson R.K."/>
        </authorList>
    </citation>
    <scope>NUCLEOTIDE SEQUENCE [LARGE SCALE GENOMIC DNA]</scope>
    <source>
        <strain evidence="8">IAEA</strain>
    </source>
</reference>
<keyword evidence="2" id="KW-0677">Repeat</keyword>
<feature type="domain" description="C2H2-type" evidence="6">
    <location>
        <begin position="388"/>
        <end position="416"/>
    </location>
</feature>
<feature type="domain" description="C2H2-type" evidence="6">
    <location>
        <begin position="136"/>
        <end position="163"/>
    </location>
</feature>
<protein>
    <recommendedName>
        <fullName evidence="6">C2H2-type domain-containing protein</fullName>
    </recommendedName>
</protein>
<evidence type="ECO:0000256" key="3">
    <source>
        <dbReference type="ARBA" id="ARBA00022771"/>
    </source>
</evidence>
<feature type="domain" description="C2H2-type" evidence="6">
    <location>
        <begin position="417"/>
        <end position="445"/>
    </location>
</feature>
<evidence type="ECO:0000313" key="8">
    <source>
        <dbReference type="Proteomes" id="UP000092460"/>
    </source>
</evidence>
<dbReference type="GO" id="GO:0005634">
    <property type="term" value="C:nucleus"/>
    <property type="evidence" value="ECO:0007669"/>
    <property type="project" value="InterPro"/>
</dbReference>
<feature type="domain" description="C2H2-type" evidence="6">
    <location>
        <begin position="446"/>
        <end position="473"/>
    </location>
</feature>
<dbReference type="PANTHER" id="PTHR24379:SF127">
    <property type="entry name" value="BLOODY FINGERS-RELATED"/>
    <property type="match status" value="1"/>
</dbReference>
<dbReference type="Proteomes" id="UP000092460">
    <property type="component" value="Unassembled WGS sequence"/>
</dbReference>
<dbReference type="Pfam" id="PF00096">
    <property type="entry name" value="zf-C2H2"/>
    <property type="match status" value="1"/>
</dbReference>
<evidence type="ECO:0000313" key="7">
    <source>
        <dbReference type="EnsemblMetazoa" id="GPPI036325-PA"/>
    </source>
</evidence>
<evidence type="ECO:0000256" key="2">
    <source>
        <dbReference type="ARBA" id="ARBA00022737"/>
    </source>
</evidence>
<dbReference type="InterPro" id="IPR012934">
    <property type="entry name" value="Znf_AD"/>
</dbReference>
<reference evidence="7" key="2">
    <citation type="submission" date="2020-05" db="UniProtKB">
        <authorList>
            <consortium name="EnsemblMetazoa"/>
        </authorList>
    </citation>
    <scope>IDENTIFICATION</scope>
    <source>
        <strain evidence="7">IAEA</strain>
    </source>
</reference>
<accession>A0A1B0BPD0</accession>
<dbReference type="STRING" id="67801.A0A1B0BPD0"/>
<sequence length="503" mass="58673">MSCCNFCSKSCDDIRNFHESNVLICDNSPVKCCDLIHIFNGDIVKLILGDKFRRICGNCLAKIQAIYEFVQQIKLADKQLNAVQVTQDLRSQMEANVEVEVLSPLGSNLKKILPKINLDTEIVKETVLKNRNSRMYKCSECSKSFTRFKALKEHEQRHAFNNDCADVTVCYVCQYCHLIYKSQASLDKHVGRQHNNRKLQCYSCRRFYISKGYLLQHCKRVHQRSTFNYYCGECPETVVFQTREIAKNHFLQNHVTQIINTESVLADDNMDLEMHEEFLDEFLMSHTNENSFQFSECWEHLDLNLPDMLQPNPLQTLLKNEGTCEAFPCPQCAEQYKQPQSLLKHLNEKHNFQLVFCKNCCTTFATLNEFTLHLNSGKCAMITTKALLSCPYCSKLFQTLTQLKQHLRIVHTQKKRHICQLCDKQYATVDHLKKHVLSQHQNERRHICHVCAKRFTQMGHLRQHLAIHTTGKTVQCADCSQKFWRKIDLKKHRQKKHNAGEDT</sequence>
<dbReference type="SMART" id="SM00868">
    <property type="entry name" value="zf-AD"/>
    <property type="match status" value="1"/>
</dbReference>
<evidence type="ECO:0000256" key="5">
    <source>
        <dbReference type="PROSITE-ProRule" id="PRU00042"/>
    </source>
</evidence>
<dbReference type="GO" id="GO:0000981">
    <property type="term" value="F:DNA-binding transcription factor activity, RNA polymerase II-specific"/>
    <property type="evidence" value="ECO:0007669"/>
    <property type="project" value="TreeGrafter"/>
</dbReference>
<dbReference type="GO" id="GO:0000977">
    <property type="term" value="F:RNA polymerase II transcription regulatory region sequence-specific DNA binding"/>
    <property type="evidence" value="ECO:0007669"/>
    <property type="project" value="TreeGrafter"/>
</dbReference>
<evidence type="ECO:0000256" key="4">
    <source>
        <dbReference type="ARBA" id="ARBA00022833"/>
    </source>
</evidence>
<keyword evidence="3 5" id="KW-0863">Zinc-finger</keyword>
<evidence type="ECO:0000256" key="1">
    <source>
        <dbReference type="ARBA" id="ARBA00022723"/>
    </source>
</evidence>
<dbReference type="VEuPathDB" id="VectorBase:GPPI036325"/>
<dbReference type="GO" id="GO:0008270">
    <property type="term" value="F:zinc ion binding"/>
    <property type="evidence" value="ECO:0007669"/>
    <property type="project" value="UniProtKB-KW"/>
</dbReference>
<proteinExistence type="predicted"/>
<dbReference type="Pfam" id="PF13912">
    <property type="entry name" value="zf-C2H2_6"/>
    <property type="match status" value="1"/>
</dbReference>
<feature type="domain" description="C2H2-type" evidence="6">
    <location>
        <begin position="171"/>
        <end position="199"/>
    </location>
</feature>
<dbReference type="InterPro" id="IPR036236">
    <property type="entry name" value="Znf_C2H2_sf"/>
</dbReference>
<name>A0A1B0BPD0_9MUSC</name>
<keyword evidence="4" id="KW-0862">Zinc</keyword>
<evidence type="ECO:0000259" key="6">
    <source>
        <dbReference type="PROSITE" id="PS50157"/>
    </source>
</evidence>
<dbReference type="SMART" id="SM00355">
    <property type="entry name" value="ZnF_C2H2"/>
    <property type="match status" value="10"/>
</dbReference>
<dbReference type="PANTHER" id="PTHR24379">
    <property type="entry name" value="KRAB AND ZINC FINGER DOMAIN-CONTAINING"/>
    <property type="match status" value="1"/>
</dbReference>
<dbReference type="InterPro" id="IPR013087">
    <property type="entry name" value="Znf_C2H2_type"/>
</dbReference>